<reference evidence="8 9" key="1">
    <citation type="journal article" date="2015" name="BMC Genomics">
        <title>Gene expression during zombie ant biting behavior reflects the complexity underlying fungal parasitic behavioral manipulation.</title>
        <authorList>
            <person name="de Bekker C."/>
            <person name="Ohm R.A."/>
            <person name="Loreto R.G."/>
            <person name="Sebastian A."/>
            <person name="Albert I."/>
            <person name="Merrow M."/>
            <person name="Brachmann A."/>
            <person name="Hughes D.P."/>
        </authorList>
    </citation>
    <scope>NUCLEOTIDE SEQUENCE [LARGE SCALE GENOMIC DNA]</scope>
    <source>
        <strain evidence="8 9">SC16a</strain>
    </source>
</reference>
<evidence type="ECO:0000256" key="6">
    <source>
        <dbReference type="SAM" id="Phobius"/>
    </source>
</evidence>
<sequence length="441" mass="50856">MPFLPARKPSLRPGRARAFNFQAESPPSRLATSTPSPSLYPPAPLNPSAEIGATQDRVPRTTYYGPADNSSSAPRRTLGTAKHVVASPKESSSPPAMDVVLELTDTFLADYAYAYLFPSRQAPYDFPHAANGSDPAFSAWTYVPASQFIHVQPSQAAYKTSLPRDNPYRQLATLFFITWIFGIVVYFLFATLSYYLIFDKRTLNHPKFIRNQIWLEIMQANKAMPIMAIFTAPLFFLEVRGYGRLYDTTDEGPGLWYNVMQFPLFLLFTDFCIYWIHRYLHHPLIYKHIHKPHHKWIMPTPYASHAFHPFDGFAQSLPYHFFPFIFPLQKMAYVVLFVFVNFWSILIHDGEYLTNNPVINGAACHSLHHSRFEVNYGQFFTAFDRLGGTYRMPEAWMFQREKKMSEKQWKQESKTVDGYVKEIEGADERTYGPELAAKKMK</sequence>
<evidence type="ECO:0000259" key="7">
    <source>
        <dbReference type="Pfam" id="PF04116"/>
    </source>
</evidence>
<comment type="subcellular location">
    <subcellularLocation>
        <location evidence="1">Membrane</location>
    </subcellularLocation>
</comment>
<dbReference type="STRING" id="268505.A0A2A9P673"/>
<feature type="transmembrane region" description="Helical" evidence="6">
    <location>
        <begin position="331"/>
        <end position="348"/>
    </location>
</feature>
<keyword evidence="2 6" id="KW-0812">Transmembrane</keyword>
<dbReference type="EMBL" id="LAZP02000593">
    <property type="protein sequence ID" value="PFH56383.1"/>
    <property type="molecule type" value="Genomic_DNA"/>
</dbReference>
<evidence type="ECO:0000256" key="1">
    <source>
        <dbReference type="ARBA" id="ARBA00004370"/>
    </source>
</evidence>
<keyword evidence="3 6" id="KW-1133">Transmembrane helix</keyword>
<dbReference type="GO" id="GO:0008610">
    <property type="term" value="P:lipid biosynthetic process"/>
    <property type="evidence" value="ECO:0007669"/>
    <property type="project" value="InterPro"/>
</dbReference>
<evidence type="ECO:0000256" key="4">
    <source>
        <dbReference type="ARBA" id="ARBA00023136"/>
    </source>
</evidence>
<evidence type="ECO:0000313" key="8">
    <source>
        <dbReference type="EMBL" id="PFH56383.1"/>
    </source>
</evidence>
<feature type="compositionally biased region" description="Polar residues" evidence="5">
    <location>
        <begin position="22"/>
        <end position="37"/>
    </location>
</feature>
<dbReference type="InterPro" id="IPR050307">
    <property type="entry name" value="Sterol_Desaturase_Related"/>
</dbReference>
<feature type="region of interest" description="Disordered" evidence="5">
    <location>
        <begin position="1"/>
        <end position="93"/>
    </location>
</feature>
<gene>
    <name evidence="8" type="ORF">XA68_16594</name>
</gene>
<protein>
    <recommendedName>
        <fullName evidence="7">Fatty acid hydroxylase domain-containing protein</fullName>
    </recommendedName>
</protein>
<dbReference type="GO" id="GO:0016491">
    <property type="term" value="F:oxidoreductase activity"/>
    <property type="evidence" value="ECO:0007669"/>
    <property type="project" value="InterPro"/>
</dbReference>
<feature type="transmembrane region" description="Helical" evidence="6">
    <location>
        <begin position="171"/>
        <end position="198"/>
    </location>
</feature>
<evidence type="ECO:0000256" key="5">
    <source>
        <dbReference type="SAM" id="MobiDB-lite"/>
    </source>
</evidence>
<keyword evidence="9" id="KW-1185">Reference proteome</keyword>
<feature type="transmembrane region" description="Helical" evidence="6">
    <location>
        <begin position="256"/>
        <end position="276"/>
    </location>
</feature>
<keyword evidence="4 6" id="KW-0472">Membrane</keyword>
<dbReference type="Proteomes" id="UP000037136">
    <property type="component" value="Unassembled WGS sequence"/>
</dbReference>
<evidence type="ECO:0000256" key="2">
    <source>
        <dbReference type="ARBA" id="ARBA00022692"/>
    </source>
</evidence>
<dbReference type="GO" id="GO:0005506">
    <property type="term" value="F:iron ion binding"/>
    <property type="evidence" value="ECO:0007669"/>
    <property type="project" value="InterPro"/>
</dbReference>
<dbReference type="InterPro" id="IPR006694">
    <property type="entry name" value="Fatty_acid_hydroxylase"/>
</dbReference>
<reference evidence="8 9" key="2">
    <citation type="journal article" date="2017" name="Sci. Rep.">
        <title>Ant-infecting Ophiocordyceps genomes reveal a high diversity of potential behavioral manipulation genes and a possible major role for enterotoxins.</title>
        <authorList>
            <person name="de Bekker C."/>
            <person name="Ohm R.A."/>
            <person name="Evans H.C."/>
            <person name="Brachmann A."/>
            <person name="Hughes D.P."/>
        </authorList>
    </citation>
    <scope>NUCLEOTIDE SEQUENCE [LARGE SCALE GENOMIC DNA]</scope>
    <source>
        <strain evidence="8 9">SC16a</strain>
    </source>
</reference>
<dbReference type="AlphaFoldDB" id="A0A2A9P673"/>
<name>A0A2A9P673_OPHUN</name>
<dbReference type="PANTHER" id="PTHR11863">
    <property type="entry name" value="STEROL DESATURASE"/>
    <property type="match status" value="1"/>
</dbReference>
<evidence type="ECO:0000256" key="3">
    <source>
        <dbReference type="ARBA" id="ARBA00022989"/>
    </source>
</evidence>
<dbReference type="Pfam" id="PF04116">
    <property type="entry name" value="FA_hydroxylase"/>
    <property type="match status" value="1"/>
</dbReference>
<proteinExistence type="predicted"/>
<dbReference type="GO" id="GO:0016020">
    <property type="term" value="C:membrane"/>
    <property type="evidence" value="ECO:0007669"/>
    <property type="project" value="UniProtKB-SubCell"/>
</dbReference>
<organism evidence="8 9">
    <name type="scientific">Ophiocordyceps unilateralis</name>
    <name type="common">Zombie-ant fungus</name>
    <name type="synonym">Torrubia unilateralis</name>
    <dbReference type="NCBI Taxonomy" id="268505"/>
    <lineage>
        <taxon>Eukaryota</taxon>
        <taxon>Fungi</taxon>
        <taxon>Dikarya</taxon>
        <taxon>Ascomycota</taxon>
        <taxon>Pezizomycotina</taxon>
        <taxon>Sordariomycetes</taxon>
        <taxon>Hypocreomycetidae</taxon>
        <taxon>Hypocreales</taxon>
        <taxon>Ophiocordycipitaceae</taxon>
        <taxon>Ophiocordyceps</taxon>
    </lineage>
</organism>
<feature type="domain" description="Fatty acid hydroxylase" evidence="7">
    <location>
        <begin position="263"/>
        <end position="389"/>
    </location>
</feature>
<comment type="caution">
    <text evidence="8">The sequence shown here is derived from an EMBL/GenBank/DDBJ whole genome shotgun (WGS) entry which is preliminary data.</text>
</comment>
<accession>A0A2A9P673</accession>
<dbReference type="OrthoDB" id="6354873at2759"/>
<evidence type="ECO:0000313" key="9">
    <source>
        <dbReference type="Proteomes" id="UP000037136"/>
    </source>
</evidence>